<evidence type="ECO:0000313" key="7">
    <source>
        <dbReference type="Proteomes" id="UP000054558"/>
    </source>
</evidence>
<dbReference type="OMA" id="VIYSMEC"/>
<gene>
    <name evidence="6" type="ORF">KFL_000580080</name>
</gene>
<feature type="signal peptide" evidence="5">
    <location>
        <begin position="1"/>
        <end position="21"/>
    </location>
</feature>
<reference evidence="6 7" key="1">
    <citation type="journal article" date="2014" name="Nat. Commun.">
        <title>Klebsormidium flaccidum genome reveals primary factors for plant terrestrial adaptation.</title>
        <authorList>
            <person name="Hori K."/>
            <person name="Maruyama F."/>
            <person name="Fujisawa T."/>
            <person name="Togashi T."/>
            <person name="Yamamoto N."/>
            <person name="Seo M."/>
            <person name="Sato S."/>
            <person name="Yamada T."/>
            <person name="Mori H."/>
            <person name="Tajima N."/>
            <person name="Moriyama T."/>
            <person name="Ikeuchi M."/>
            <person name="Watanabe M."/>
            <person name="Wada H."/>
            <person name="Kobayashi K."/>
            <person name="Saito M."/>
            <person name="Masuda T."/>
            <person name="Sasaki-Sekimoto Y."/>
            <person name="Mashiguchi K."/>
            <person name="Awai K."/>
            <person name="Shimojima M."/>
            <person name="Masuda S."/>
            <person name="Iwai M."/>
            <person name="Nobusawa T."/>
            <person name="Narise T."/>
            <person name="Kondo S."/>
            <person name="Saito H."/>
            <person name="Sato R."/>
            <person name="Murakawa M."/>
            <person name="Ihara Y."/>
            <person name="Oshima-Yamada Y."/>
            <person name="Ohtaka K."/>
            <person name="Satoh M."/>
            <person name="Sonobe K."/>
            <person name="Ishii M."/>
            <person name="Ohtani R."/>
            <person name="Kanamori-Sato M."/>
            <person name="Honoki R."/>
            <person name="Miyazaki D."/>
            <person name="Mochizuki H."/>
            <person name="Umetsu J."/>
            <person name="Higashi K."/>
            <person name="Shibata D."/>
            <person name="Kamiya Y."/>
            <person name="Sato N."/>
            <person name="Nakamura Y."/>
            <person name="Tabata S."/>
            <person name="Ida S."/>
            <person name="Kurokawa K."/>
            <person name="Ohta H."/>
        </authorList>
    </citation>
    <scope>NUCLEOTIDE SEQUENCE [LARGE SCALE GENOMIC DNA]</scope>
    <source>
        <strain evidence="6 7">NIES-2285</strain>
    </source>
</reference>
<evidence type="ECO:0000256" key="4">
    <source>
        <dbReference type="SAM" id="MobiDB-lite"/>
    </source>
</evidence>
<feature type="region of interest" description="Disordered" evidence="4">
    <location>
        <begin position="51"/>
        <end position="83"/>
    </location>
</feature>
<evidence type="ECO:0000256" key="1">
    <source>
        <dbReference type="ARBA" id="ARBA00007692"/>
    </source>
</evidence>
<evidence type="ECO:0000256" key="2">
    <source>
        <dbReference type="ARBA" id="ARBA00022472"/>
    </source>
</evidence>
<comment type="similarity">
    <text evidence="1">Belongs to the mTERF family.</text>
</comment>
<dbReference type="SMART" id="SM00733">
    <property type="entry name" value="Mterf"/>
    <property type="match status" value="10"/>
</dbReference>
<proteinExistence type="inferred from homology"/>
<dbReference type="InterPro" id="IPR038538">
    <property type="entry name" value="MTERF_sf"/>
</dbReference>
<accession>A0A1Y1HPQ2</accession>
<dbReference type="OrthoDB" id="637682at2759"/>
<dbReference type="GO" id="GO:0003676">
    <property type="term" value="F:nucleic acid binding"/>
    <property type="evidence" value="ECO:0007669"/>
    <property type="project" value="InterPro"/>
</dbReference>
<protein>
    <recommendedName>
        <fullName evidence="8">Mitochondrial transcription termination factor</fullName>
    </recommendedName>
</protein>
<keyword evidence="7" id="KW-1185">Reference proteome</keyword>
<name>A0A1Y1HPQ2_KLENI</name>
<dbReference type="Pfam" id="PF02536">
    <property type="entry name" value="mTERF"/>
    <property type="match status" value="2"/>
</dbReference>
<evidence type="ECO:0000256" key="3">
    <source>
        <dbReference type="ARBA" id="ARBA00022946"/>
    </source>
</evidence>
<dbReference type="STRING" id="105231.A0A1Y1HPQ2"/>
<evidence type="ECO:0000256" key="5">
    <source>
        <dbReference type="SAM" id="SignalP"/>
    </source>
</evidence>
<dbReference type="Proteomes" id="UP000054558">
    <property type="component" value="Unassembled WGS sequence"/>
</dbReference>
<sequence length="773" mass="85350">MASSAAFWTTFLDFLICPGCGQPPRRGLRRRTAALASADVIPYYGASFEKAGGPAKQSQSSRKHEVVNGVASEQLEGKESGQRRQAMYLGEGRKWPAVDENVRWSDTASQSASGSSGRNTDGALFSQGGASLWHSEGDMSGAQQSPSLSSRYLRVAMYLREQGLVLNRAIHRFVGEQSLPEVQALMAALRGVGCEQAQAVSMIQRCPRLLSQSPSDILAAAKYLESIGVDNVGNVAAAFPEVLGPKALGYPAAVECLRGWSFSTADIISIVKSDARVLSMPVPALLDRLLFLVGQVGLDESAVARTVTAFPGILCYSVDKHLQPRLELLQELGFSTPQIAGLIRQYPRLFSFSLHNKVAPTLQFLLELGLTDAEVVDLVVRKPVLFDWRTSIDASLRPAAEFLEEVVGSPRAMRKVVLREPRVLLAPAAEQRAMCDRWRELGFSEKELRKAVMRHPAVLVRGSAWNAEAKIEYFRDLGMTSHDIANVLAENPGLSLGAMEEKVGLLLEFGLTETQVVTILARFPATFQTSCDSLDAKLRFLTQEMRRSLDELVSYPAFISLSLNKRLRPRWLILQDLGLTWSLTKAFARPHSAFEAEIRKLIAEKGAPKKRVRKPGSSPEEKREYLEGLGMEPGHAARVAEEMNHMTLSCIQRKVSTMLGLGMTSQQVVTTVERFPRILHSSANSLEAKIRFLTEDMGRSLDELVGYPSFISLSLPNRLRPRYARLQEEGITWWSLNHAFGRPDAEFNARIERWIEAGRPIRGTPKGHASANG</sequence>
<feature type="chain" id="PRO_5012778993" description="Mitochondrial transcription termination factor" evidence="5">
    <location>
        <begin position="22"/>
        <end position="773"/>
    </location>
</feature>
<organism evidence="6 7">
    <name type="scientific">Klebsormidium nitens</name>
    <name type="common">Green alga</name>
    <name type="synonym">Ulothrix nitens</name>
    <dbReference type="NCBI Taxonomy" id="105231"/>
    <lineage>
        <taxon>Eukaryota</taxon>
        <taxon>Viridiplantae</taxon>
        <taxon>Streptophyta</taxon>
        <taxon>Klebsormidiophyceae</taxon>
        <taxon>Klebsormidiales</taxon>
        <taxon>Klebsormidiaceae</taxon>
        <taxon>Klebsormidium</taxon>
    </lineage>
</organism>
<keyword evidence="2" id="KW-0806">Transcription termination</keyword>
<evidence type="ECO:0008006" key="8">
    <source>
        <dbReference type="Google" id="ProtNLM"/>
    </source>
</evidence>
<dbReference type="PANTHER" id="PTHR13068">
    <property type="entry name" value="CGI-12 PROTEIN-RELATED"/>
    <property type="match status" value="1"/>
</dbReference>
<dbReference type="PANTHER" id="PTHR13068:SF173">
    <property type="entry name" value="EMB|CAB62602.1"/>
    <property type="match status" value="1"/>
</dbReference>
<dbReference type="InterPro" id="IPR003690">
    <property type="entry name" value="MTERF"/>
</dbReference>
<keyword evidence="2" id="KW-0805">Transcription regulation</keyword>
<dbReference type="GO" id="GO:0006353">
    <property type="term" value="P:DNA-templated transcription termination"/>
    <property type="evidence" value="ECO:0007669"/>
    <property type="project" value="UniProtKB-KW"/>
</dbReference>
<keyword evidence="5" id="KW-0732">Signal</keyword>
<dbReference type="AlphaFoldDB" id="A0A1Y1HPQ2"/>
<evidence type="ECO:0000313" key="6">
    <source>
        <dbReference type="EMBL" id="GAQ80614.1"/>
    </source>
</evidence>
<dbReference type="EMBL" id="DF237007">
    <property type="protein sequence ID" value="GAQ80614.1"/>
    <property type="molecule type" value="Genomic_DNA"/>
</dbReference>
<keyword evidence="2" id="KW-0804">Transcription</keyword>
<keyword evidence="3" id="KW-0809">Transit peptide</keyword>
<dbReference type="Gene3D" id="1.25.70.10">
    <property type="entry name" value="Transcription termination factor 3, mitochondrial"/>
    <property type="match status" value="3"/>
</dbReference>